<protein>
    <submittedName>
        <fullName evidence="5">Uncharacterized protein LOC109013776</fullName>
    </submittedName>
</protein>
<dbReference type="PANTHER" id="PTHR19857:SF21">
    <property type="entry name" value="ANAPHASE-PROMOTING COMPLEX SUBUNIT 4 WD40 DOMAIN-CONTAINING PROTEIN"/>
    <property type="match status" value="1"/>
</dbReference>
<dbReference type="PANTHER" id="PTHR19857">
    <property type="entry name" value="MITOCHONDRIAL DIVISION PROTEIN 1-RELATED"/>
    <property type="match status" value="1"/>
</dbReference>
<dbReference type="GeneID" id="109013776"/>
<dbReference type="RefSeq" id="XP_035546176.1">
    <property type="nucleotide sequence ID" value="XM_035690283.1"/>
</dbReference>
<reference evidence="5" key="1">
    <citation type="submission" date="2025-08" db="UniProtKB">
        <authorList>
            <consortium name="RefSeq"/>
        </authorList>
    </citation>
    <scope>IDENTIFICATION</scope>
    <source>
        <tissue evidence="5">Leaves</tissue>
    </source>
</reference>
<evidence type="ECO:0000256" key="2">
    <source>
        <dbReference type="ARBA" id="ARBA00022737"/>
    </source>
</evidence>
<feature type="region of interest" description="Disordered" evidence="3">
    <location>
        <begin position="1"/>
        <end position="20"/>
    </location>
</feature>
<dbReference type="SUPFAM" id="SSF50978">
    <property type="entry name" value="WD40 repeat-like"/>
    <property type="match status" value="1"/>
</dbReference>
<feature type="compositionally biased region" description="Low complexity" evidence="3">
    <location>
        <begin position="1"/>
        <end position="14"/>
    </location>
</feature>
<proteinExistence type="predicted"/>
<dbReference type="FunCoup" id="A0A6P9EFR0">
    <property type="interactions" value="80"/>
</dbReference>
<dbReference type="AlphaFoldDB" id="A0A6P9EFR0"/>
<dbReference type="Gene3D" id="2.130.10.10">
    <property type="entry name" value="YVTN repeat-like/Quinoprotein amine dehydrogenase"/>
    <property type="match status" value="1"/>
</dbReference>
<dbReference type="Proteomes" id="UP000235220">
    <property type="component" value="Chromosome 5"/>
</dbReference>
<gene>
    <name evidence="5" type="primary">LOC109013776</name>
</gene>
<name>A0A6P9EFR0_JUGRE</name>
<keyword evidence="2" id="KW-0677">Repeat</keyword>
<accession>A0A6P9EFR0</accession>
<dbReference type="OrthoDB" id="10260946at2759"/>
<evidence type="ECO:0000313" key="4">
    <source>
        <dbReference type="Proteomes" id="UP000235220"/>
    </source>
</evidence>
<organism evidence="4 5">
    <name type="scientific">Juglans regia</name>
    <name type="common">English walnut</name>
    <dbReference type="NCBI Taxonomy" id="51240"/>
    <lineage>
        <taxon>Eukaryota</taxon>
        <taxon>Viridiplantae</taxon>
        <taxon>Streptophyta</taxon>
        <taxon>Embryophyta</taxon>
        <taxon>Tracheophyta</taxon>
        <taxon>Spermatophyta</taxon>
        <taxon>Magnoliopsida</taxon>
        <taxon>eudicotyledons</taxon>
        <taxon>Gunneridae</taxon>
        <taxon>Pentapetalae</taxon>
        <taxon>rosids</taxon>
        <taxon>fabids</taxon>
        <taxon>Fagales</taxon>
        <taxon>Juglandaceae</taxon>
        <taxon>Juglans</taxon>
    </lineage>
</organism>
<dbReference type="InterPro" id="IPR051179">
    <property type="entry name" value="WD_repeat_multifunction"/>
</dbReference>
<evidence type="ECO:0000256" key="1">
    <source>
        <dbReference type="ARBA" id="ARBA00022574"/>
    </source>
</evidence>
<evidence type="ECO:0000313" key="5">
    <source>
        <dbReference type="RefSeq" id="XP_035546176.1"/>
    </source>
</evidence>
<dbReference type="InParanoid" id="A0A6P9EFR0"/>
<sequence length="473" mass="53096">MDKYLLPLNPSSPQNPKPLRRRQWNRCAIELNGRFEPKYRHEISSLLKQSYYEIGAFSHLYHIDSVPCQTHKNMIDNGARFAGQMPIRKQGISAMEFDNKGIYLASVTRSGCLAVHDFEALYCQSSESLPSSKEDESKHLMHISLSQQLDVVRWNRANQDEVACTSVKRNEVLIFDIGYVSSDPVEVLRTRHNVTVHGSDIHKGLSDLAFTSMDDSRLLASDTYGVISVWDRRMGTLPCLELTTNSPSALNSVELNVENQIIFGAGKHGIIYMWDLRGGRGSAAFQSHKEVCHPPLTSLKLASMLDKIEPLKAQSHIISKEIHSIDFDPSCPYQLAFHLDDGWSGVLNIYNFQVTHVHCPPPAWLNDSSTSSDLLYLRKPSWLPTFSLYAVGSTSDKGIHLLDFYPDPSSPCHVDHNENMERIPGVNHQNKQNRFVSLSEGVTACAAHPLNGTIIVGTKQSSLLMISQRHQSF</sequence>
<dbReference type="InterPro" id="IPR015943">
    <property type="entry name" value="WD40/YVTN_repeat-like_dom_sf"/>
</dbReference>
<dbReference type="KEGG" id="jre:109013776"/>
<dbReference type="InterPro" id="IPR036322">
    <property type="entry name" value="WD40_repeat_dom_sf"/>
</dbReference>
<keyword evidence="1" id="KW-0853">WD repeat</keyword>
<evidence type="ECO:0000256" key="3">
    <source>
        <dbReference type="SAM" id="MobiDB-lite"/>
    </source>
</evidence>
<keyword evidence="4" id="KW-1185">Reference proteome</keyword>